<reference evidence="2 3" key="1">
    <citation type="journal article" date="2010" name="Nature">
        <title>The sequence and de novo assembly of the giant panda genome.</title>
        <authorList>
            <person name="Li R."/>
            <person name="Fan W."/>
            <person name="Tian G."/>
            <person name="Zhu H."/>
            <person name="He L."/>
            <person name="Cai J."/>
            <person name="Huang Q."/>
            <person name="Cai Q."/>
            <person name="Li B."/>
            <person name="Bai Y."/>
            <person name="Zhang Z."/>
            <person name="Zhang Y."/>
            <person name="Wang W."/>
            <person name="Li J."/>
            <person name="Wei F."/>
            <person name="Li H."/>
            <person name="Jian M."/>
            <person name="Li J."/>
            <person name="Zhang Z."/>
            <person name="Nielsen R."/>
            <person name="Li D."/>
            <person name="Gu W."/>
            <person name="Yang Z."/>
            <person name="Xuan Z."/>
            <person name="Ryder O.A."/>
            <person name="Leung F.C."/>
            <person name="Zhou Y."/>
            <person name="Cao J."/>
            <person name="Sun X."/>
            <person name="Fu Y."/>
            <person name="Fang X."/>
            <person name="Guo X."/>
            <person name="Wang B."/>
            <person name="Hou R."/>
            <person name="Shen F."/>
            <person name="Mu B."/>
            <person name="Ni P."/>
            <person name="Lin R."/>
            <person name="Qian W."/>
            <person name="Wang G."/>
            <person name="Yu C."/>
            <person name="Nie W."/>
            <person name="Wang J."/>
            <person name="Wu Z."/>
            <person name="Liang H."/>
            <person name="Min J."/>
            <person name="Wu Q."/>
            <person name="Cheng S."/>
            <person name="Ruan J."/>
            <person name="Wang M."/>
            <person name="Shi Z."/>
            <person name="Wen M."/>
            <person name="Liu B."/>
            <person name="Ren X."/>
            <person name="Zheng H."/>
            <person name="Dong D."/>
            <person name="Cook K."/>
            <person name="Shan G."/>
            <person name="Zhang H."/>
            <person name="Kosiol C."/>
            <person name="Xie X."/>
            <person name="Lu Z."/>
            <person name="Zheng H."/>
            <person name="Li Y."/>
            <person name="Steiner C.C."/>
            <person name="Lam T.T."/>
            <person name="Lin S."/>
            <person name="Zhang Q."/>
            <person name="Li G."/>
            <person name="Tian J."/>
            <person name="Gong T."/>
            <person name="Liu H."/>
            <person name="Zhang D."/>
            <person name="Fang L."/>
            <person name="Ye C."/>
            <person name="Zhang J."/>
            <person name="Hu W."/>
            <person name="Xu A."/>
            <person name="Ren Y."/>
            <person name="Zhang G."/>
            <person name="Bruford M.W."/>
            <person name="Li Q."/>
            <person name="Ma L."/>
            <person name="Guo Y."/>
            <person name="An N."/>
            <person name="Hu Y."/>
            <person name="Zheng Y."/>
            <person name="Shi Y."/>
            <person name="Li Z."/>
            <person name="Liu Q."/>
            <person name="Chen Y."/>
            <person name="Zhao J."/>
            <person name="Qu N."/>
            <person name="Zhao S."/>
            <person name="Tian F."/>
            <person name="Wang X."/>
            <person name="Wang H."/>
            <person name="Xu L."/>
            <person name="Liu X."/>
            <person name="Vinar T."/>
            <person name="Wang Y."/>
            <person name="Lam T.W."/>
            <person name="Yiu S.M."/>
            <person name="Liu S."/>
            <person name="Zhang H."/>
            <person name="Li D."/>
            <person name="Huang Y."/>
            <person name="Wang X."/>
            <person name="Yang G."/>
            <person name="Jiang Z."/>
            <person name="Wang J."/>
            <person name="Qin N."/>
            <person name="Li L."/>
            <person name="Li J."/>
            <person name="Bolund L."/>
            <person name="Kristiansen K."/>
            <person name="Wong G.K."/>
            <person name="Olson M."/>
            <person name="Zhang X."/>
            <person name="Li S."/>
            <person name="Yang H."/>
            <person name="Wang J."/>
            <person name="Wang J."/>
        </authorList>
    </citation>
    <scope>NUCLEOTIDE SEQUENCE [LARGE SCALE GENOMIC DNA]</scope>
</reference>
<evidence type="ECO:0000256" key="1">
    <source>
        <dbReference type="SAM" id="MobiDB-lite"/>
    </source>
</evidence>
<dbReference type="AlphaFoldDB" id="A0A7N5K0D5"/>
<reference evidence="2" key="2">
    <citation type="submission" date="2025-08" db="UniProtKB">
        <authorList>
            <consortium name="Ensembl"/>
        </authorList>
    </citation>
    <scope>IDENTIFICATION</scope>
</reference>
<keyword evidence="3" id="KW-1185">Reference proteome</keyword>
<feature type="region of interest" description="Disordered" evidence="1">
    <location>
        <begin position="24"/>
        <end position="93"/>
    </location>
</feature>
<organism evidence="2 3">
    <name type="scientific">Ailuropoda melanoleuca</name>
    <name type="common">Giant panda</name>
    <dbReference type="NCBI Taxonomy" id="9646"/>
    <lineage>
        <taxon>Eukaryota</taxon>
        <taxon>Metazoa</taxon>
        <taxon>Chordata</taxon>
        <taxon>Craniata</taxon>
        <taxon>Vertebrata</taxon>
        <taxon>Euteleostomi</taxon>
        <taxon>Mammalia</taxon>
        <taxon>Eutheria</taxon>
        <taxon>Laurasiatheria</taxon>
        <taxon>Carnivora</taxon>
        <taxon>Caniformia</taxon>
        <taxon>Ursidae</taxon>
        <taxon>Ailuropoda</taxon>
    </lineage>
</organism>
<protein>
    <submittedName>
        <fullName evidence="2">Uncharacterized protein</fullName>
    </submittedName>
</protein>
<feature type="compositionally biased region" description="Basic and acidic residues" evidence="1">
    <location>
        <begin position="30"/>
        <end position="39"/>
    </location>
</feature>
<evidence type="ECO:0000313" key="2">
    <source>
        <dbReference type="Ensembl" id="ENSAMEP00000032980.1"/>
    </source>
</evidence>
<dbReference type="Ensembl" id="ENSAMET00000046738.1">
    <property type="protein sequence ID" value="ENSAMEP00000032980.1"/>
    <property type="gene ID" value="ENSAMEG00000024690.1"/>
</dbReference>
<accession>A0A7N5K0D5</accession>
<dbReference type="Proteomes" id="UP000008912">
    <property type="component" value="Unassembled WGS sequence"/>
</dbReference>
<evidence type="ECO:0000313" key="3">
    <source>
        <dbReference type="Proteomes" id="UP000008912"/>
    </source>
</evidence>
<reference evidence="2" key="3">
    <citation type="submission" date="2025-09" db="UniProtKB">
        <authorList>
            <consortium name="Ensembl"/>
        </authorList>
    </citation>
    <scope>IDENTIFICATION</scope>
</reference>
<name>A0A7N5K0D5_AILME</name>
<proteinExistence type="predicted"/>
<sequence length="93" mass="9906">KAFLVTPGPQRAAQAFQGWEILSSSTPREQQVHAPEKARSVPNSTNRPSADNSLYSDAKGSPSSVFARGLDSRSEGGPPEPQSREELGVEATI</sequence>
<feature type="compositionally biased region" description="Polar residues" evidence="1">
    <location>
        <begin position="41"/>
        <end position="55"/>
    </location>
</feature>
<dbReference type="InParanoid" id="A0A7N5K0D5"/>